<keyword evidence="16" id="KW-1185">Reference proteome</keyword>
<dbReference type="SUPFAM" id="SSF48264">
    <property type="entry name" value="Cytochrome P450"/>
    <property type="match status" value="1"/>
</dbReference>
<keyword evidence="4 13" id="KW-0349">Heme</keyword>
<dbReference type="FunFam" id="1.10.630.10:FF:000008">
    <property type="entry name" value="Cytochrome P450 71D8"/>
    <property type="match status" value="1"/>
</dbReference>
<evidence type="ECO:0000256" key="14">
    <source>
        <dbReference type="RuleBase" id="RU000461"/>
    </source>
</evidence>
<protein>
    <recommendedName>
        <fullName evidence="17">Cytochrome P450</fullName>
    </recommendedName>
</protein>
<evidence type="ECO:0000256" key="8">
    <source>
        <dbReference type="ARBA" id="ARBA00022989"/>
    </source>
</evidence>
<evidence type="ECO:0000256" key="4">
    <source>
        <dbReference type="ARBA" id="ARBA00022617"/>
    </source>
</evidence>
<keyword evidence="11 14" id="KW-0503">Monooxygenase</keyword>
<dbReference type="Gene3D" id="1.10.630.10">
    <property type="entry name" value="Cytochrome P450"/>
    <property type="match status" value="1"/>
</dbReference>
<dbReference type="GO" id="GO:0010333">
    <property type="term" value="F:terpene synthase activity"/>
    <property type="evidence" value="ECO:0007669"/>
    <property type="project" value="UniProtKB-ARBA"/>
</dbReference>
<evidence type="ECO:0000256" key="7">
    <source>
        <dbReference type="ARBA" id="ARBA00022821"/>
    </source>
</evidence>
<dbReference type="GO" id="GO:0005506">
    <property type="term" value="F:iron ion binding"/>
    <property type="evidence" value="ECO:0007669"/>
    <property type="project" value="InterPro"/>
</dbReference>
<comment type="caution">
    <text evidence="15">The sequence shown here is derived from an EMBL/GenBank/DDBJ whole genome shotgun (WGS) entry which is preliminary data.</text>
</comment>
<evidence type="ECO:0000256" key="3">
    <source>
        <dbReference type="ARBA" id="ARBA00010617"/>
    </source>
</evidence>
<keyword evidence="8" id="KW-1133">Transmembrane helix</keyword>
<evidence type="ECO:0000256" key="12">
    <source>
        <dbReference type="ARBA" id="ARBA00023136"/>
    </source>
</evidence>
<evidence type="ECO:0000313" key="15">
    <source>
        <dbReference type="EMBL" id="KAJ1253541.1"/>
    </source>
</evidence>
<dbReference type="PROSITE" id="PS00086">
    <property type="entry name" value="CYTOCHROME_P450"/>
    <property type="match status" value="1"/>
</dbReference>
<keyword evidence="12" id="KW-0472">Membrane</keyword>
<dbReference type="GO" id="GO:0051502">
    <property type="term" value="P:diterpene phytoalexin biosynthetic process"/>
    <property type="evidence" value="ECO:0007669"/>
    <property type="project" value="UniProtKB-ARBA"/>
</dbReference>
<keyword evidence="10 13" id="KW-0408">Iron</keyword>
<keyword evidence="7" id="KW-0611">Plant defense</keyword>
<dbReference type="InterPro" id="IPR036396">
    <property type="entry name" value="Cyt_P450_sf"/>
</dbReference>
<keyword evidence="9 14" id="KW-0560">Oxidoreductase</keyword>
<organism evidence="15 16">
    <name type="scientific">Paspalum vaginatum</name>
    <name type="common">seashore paspalum</name>
    <dbReference type="NCBI Taxonomy" id="158149"/>
    <lineage>
        <taxon>Eukaryota</taxon>
        <taxon>Viridiplantae</taxon>
        <taxon>Streptophyta</taxon>
        <taxon>Embryophyta</taxon>
        <taxon>Tracheophyta</taxon>
        <taxon>Spermatophyta</taxon>
        <taxon>Magnoliopsida</taxon>
        <taxon>Liliopsida</taxon>
        <taxon>Poales</taxon>
        <taxon>Poaceae</taxon>
        <taxon>PACMAD clade</taxon>
        <taxon>Panicoideae</taxon>
        <taxon>Andropogonodae</taxon>
        <taxon>Paspaleae</taxon>
        <taxon>Paspalinae</taxon>
        <taxon>Paspalum</taxon>
    </lineage>
</organism>
<comment type="cofactor">
    <cofactor evidence="1 13">
        <name>heme</name>
        <dbReference type="ChEBI" id="CHEBI:30413"/>
    </cofactor>
</comment>
<dbReference type="InterPro" id="IPR017972">
    <property type="entry name" value="Cyt_P450_CS"/>
</dbReference>
<reference evidence="15 16" key="1">
    <citation type="submission" date="2022-10" db="EMBL/GenBank/DDBJ databases">
        <title>WGS assembly of Paspalum vaginatum 540-79.</title>
        <authorList>
            <person name="Sun G."/>
            <person name="Wase N."/>
            <person name="Shu S."/>
            <person name="Jenkins J."/>
            <person name="Zhou B."/>
            <person name="Torres-Rodriguez J."/>
            <person name="Chen C."/>
            <person name="Sandor L."/>
            <person name="Plott C."/>
            <person name="Yoshinga Y."/>
            <person name="Daum C."/>
            <person name="Qi P."/>
            <person name="Barry K."/>
            <person name="Lipzen A."/>
            <person name="Berry L."/>
            <person name="Pedersen C."/>
            <person name="Gottilla T."/>
            <person name="Foltz A."/>
            <person name="Yu H."/>
            <person name="O'Malley R."/>
            <person name="Zhang C."/>
            <person name="Devos K."/>
            <person name="Sigmon B."/>
            <person name="Yu B."/>
            <person name="Obata T."/>
            <person name="Schmutz J."/>
            <person name="Schnable J."/>
        </authorList>
    </citation>
    <scope>NUCLEOTIDE SEQUENCE [LARGE SCALE GENOMIC DNA]</scope>
    <source>
        <strain evidence="16">cv. 540-79</strain>
    </source>
</reference>
<dbReference type="GO" id="GO:0020037">
    <property type="term" value="F:heme binding"/>
    <property type="evidence" value="ECO:0007669"/>
    <property type="project" value="InterPro"/>
</dbReference>
<evidence type="ECO:0000256" key="5">
    <source>
        <dbReference type="ARBA" id="ARBA00022692"/>
    </source>
</evidence>
<evidence type="ECO:0000256" key="10">
    <source>
        <dbReference type="ARBA" id="ARBA00023004"/>
    </source>
</evidence>
<evidence type="ECO:0000256" key="1">
    <source>
        <dbReference type="ARBA" id="ARBA00001971"/>
    </source>
</evidence>
<dbReference type="EMBL" id="MU631043">
    <property type="protein sequence ID" value="KAJ1253541.1"/>
    <property type="molecule type" value="Genomic_DNA"/>
</dbReference>
<accession>A0A9W8CDA0</accession>
<evidence type="ECO:0000256" key="13">
    <source>
        <dbReference type="PIRSR" id="PIRSR602401-1"/>
    </source>
</evidence>
<evidence type="ECO:0000313" key="16">
    <source>
        <dbReference type="Proteomes" id="UP001164776"/>
    </source>
</evidence>
<proteinExistence type="inferred from homology"/>
<dbReference type="InterPro" id="IPR002401">
    <property type="entry name" value="Cyt_P450_E_grp-I"/>
</dbReference>
<dbReference type="GO" id="GO:0016020">
    <property type="term" value="C:membrane"/>
    <property type="evidence" value="ECO:0007669"/>
    <property type="project" value="UniProtKB-SubCell"/>
</dbReference>
<dbReference type="Proteomes" id="UP001164776">
    <property type="component" value="Unassembled WGS sequence"/>
</dbReference>
<dbReference type="InterPro" id="IPR001128">
    <property type="entry name" value="Cyt_P450"/>
</dbReference>
<evidence type="ECO:0000256" key="6">
    <source>
        <dbReference type="ARBA" id="ARBA00022723"/>
    </source>
</evidence>
<name>A0A9W8CDA0_9POAL</name>
<comment type="subcellular location">
    <subcellularLocation>
        <location evidence="2">Membrane</location>
        <topology evidence="2">Single-pass membrane protein</topology>
    </subcellularLocation>
</comment>
<dbReference type="PANTHER" id="PTHR47955:SF11">
    <property type="entry name" value="4-HYDROXYPHENYLACETALDEHYDE OXIME MONOOXYGENASE"/>
    <property type="match status" value="1"/>
</dbReference>
<keyword evidence="5" id="KW-0812">Transmembrane</keyword>
<evidence type="ECO:0008006" key="17">
    <source>
        <dbReference type="Google" id="ProtNLM"/>
    </source>
</evidence>
<dbReference type="PRINTS" id="PR00385">
    <property type="entry name" value="P450"/>
</dbReference>
<dbReference type="AlphaFoldDB" id="A0A9W8CDA0"/>
<sequence>MEEGTGKALLALFVSVLLVVLSKLKPLLVSSKPKLKLPPGPWTLPVVGSLHHLVARPTIYRSMRELAQKHGPLMLLRFGEVRMMVVTSSEGAQEVMKTQDVLFADRFLTATRGALTFDGNDIAAAPYGERWRQLRKICVLELLSAARVRSFRHIREEEVARFLEKLAVSASTRAAVDLTKMISVFINDAFMRESIGSRCKYQDEYLDALNTAIRHTSTLSVADLFPSSRLMQALSTGPRTVLACRNRIQCILEQIIREKAEAMDRGEEEATESFVGVLLRVQKERSTSIPLTNDTVVAVMFDMFAAGSETSSTTLNWCMTELVRSPAAMARAQAEVREAFKGRRIAITEDGLEGLAYLKLVIKETLRLHPPIPLLPRKSREACQVMGYDIPKDTVVFVNGWAIGRDPRYWEDAEEFRPERFQGPSDIDYRGNSFEYLPFGSGRRSCPGTNLGVGNIELALASLLYHFDWELPHGIGPRDVDVSEAPGLVAGKKTSLILHPVTRIPPATGSA</sequence>
<dbReference type="GO" id="GO:0016709">
    <property type="term" value="F:oxidoreductase activity, acting on paired donors, with incorporation or reduction of molecular oxygen, NAD(P)H as one donor, and incorporation of one atom of oxygen"/>
    <property type="evidence" value="ECO:0007669"/>
    <property type="project" value="UniProtKB-ARBA"/>
</dbReference>
<evidence type="ECO:0000256" key="9">
    <source>
        <dbReference type="ARBA" id="ARBA00023002"/>
    </source>
</evidence>
<dbReference type="OrthoDB" id="620821at2759"/>
<keyword evidence="6 13" id="KW-0479">Metal-binding</keyword>
<evidence type="ECO:0000256" key="11">
    <source>
        <dbReference type="ARBA" id="ARBA00023033"/>
    </source>
</evidence>
<dbReference type="GO" id="GO:0006952">
    <property type="term" value="P:defense response"/>
    <property type="evidence" value="ECO:0007669"/>
    <property type="project" value="UniProtKB-KW"/>
</dbReference>
<dbReference type="PANTHER" id="PTHR47955">
    <property type="entry name" value="CYTOCHROME P450 FAMILY 71 PROTEIN"/>
    <property type="match status" value="1"/>
</dbReference>
<feature type="binding site" description="axial binding residue" evidence="13">
    <location>
        <position position="446"/>
    </location>
    <ligand>
        <name>heme</name>
        <dbReference type="ChEBI" id="CHEBI:30413"/>
    </ligand>
    <ligandPart>
        <name>Fe</name>
        <dbReference type="ChEBI" id="CHEBI:18248"/>
    </ligandPart>
</feature>
<dbReference type="Pfam" id="PF00067">
    <property type="entry name" value="p450"/>
    <property type="match status" value="1"/>
</dbReference>
<dbReference type="PRINTS" id="PR00463">
    <property type="entry name" value="EP450I"/>
</dbReference>
<gene>
    <name evidence="15" type="ORF">BS78_K239900</name>
</gene>
<dbReference type="CDD" id="cd11072">
    <property type="entry name" value="CYP71-like"/>
    <property type="match status" value="1"/>
</dbReference>
<evidence type="ECO:0000256" key="2">
    <source>
        <dbReference type="ARBA" id="ARBA00004167"/>
    </source>
</evidence>
<comment type="similarity">
    <text evidence="3 14">Belongs to the cytochrome P450 family.</text>
</comment>